<proteinExistence type="predicted"/>
<feature type="region of interest" description="Disordered" evidence="1">
    <location>
        <begin position="199"/>
        <end position="222"/>
    </location>
</feature>
<evidence type="ECO:0000313" key="2">
    <source>
        <dbReference type="EMBL" id="RKK89049.1"/>
    </source>
</evidence>
<dbReference type="VEuPathDB" id="FungiDB:FOMG_19039"/>
<accession>A0A420P967</accession>
<dbReference type="VEuPathDB" id="FungiDB:FOXG_19260"/>
<feature type="compositionally biased region" description="Pro residues" evidence="1">
    <location>
        <begin position="19"/>
        <end position="34"/>
    </location>
</feature>
<dbReference type="VEuPathDB" id="FungiDB:HZS61_002269"/>
<feature type="compositionally biased region" description="Low complexity" evidence="1">
    <location>
        <begin position="35"/>
        <end position="49"/>
    </location>
</feature>
<protein>
    <submittedName>
        <fullName evidence="2">Uncharacterized protein</fullName>
    </submittedName>
</protein>
<organism evidence="2 3">
    <name type="scientific">Fusarium oxysporum</name>
    <name type="common">Fusarium vascular wilt</name>
    <dbReference type="NCBI Taxonomy" id="5507"/>
    <lineage>
        <taxon>Eukaryota</taxon>
        <taxon>Fungi</taxon>
        <taxon>Dikarya</taxon>
        <taxon>Ascomycota</taxon>
        <taxon>Pezizomycotina</taxon>
        <taxon>Sordariomycetes</taxon>
        <taxon>Hypocreomycetidae</taxon>
        <taxon>Hypocreales</taxon>
        <taxon>Nectriaceae</taxon>
        <taxon>Fusarium</taxon>
        <taxon>Fusarium oxysporum species complex</taxon>
    </lineage>
</organism>
<feature type="region of interest" description="Disordered" evidence="1">
    <location>
        <begin position="1"/>
        <end position="49"/>
    </location>
</feature>
<reference evidence="2 3" key="1">
    <citation type="journal article" date="2018" name="Sci. Rep.">
        <title>Characterisation of pathogen-specific regions and novel effector candidates in Fusarium oxysporum f. sp. cepae.</title>
        <authorList>
            <person name="Armitage A.D."/>
            <person name="Taylor A."/>
            <person name="Sobczyk M.K."/>
            <person name="Baxter L."/>
            <person name="Greenfield B.P."/>
            <person name="Bates H.J."/>
            <person name="Wilson F."/>
            <person name="Jackson A.C."/>
            <person name="Ott S."/>
            <person name="Harrison R.J."/>
            <person name="Clarkson J.P."/>
        </authorList>
    </citation>
    <scope>NUCLEOTIDE SEQUENCE [LARGE SCALE GENOMIC DNA]</scope>
    <source>
        <strain evidence="2 3">Fo_A28</strain>
    </source>
</reference>
<dbReference type="AlphaFoldDB" id="A0A420P967"/>
<sequence>MTIDYSKWDNMDTDSEPEISPPSAPTPQAPPPVAPQSGASATAAPVTSSTPGSIQAVIVRCDVERIRFAPWSVTMIQVDHPVFSNYIPPVPRLIEVPLVFHRVGTQSANRADLDNQMITYLNIDDASGFAPSEWRSYVGTVIVARKDKKPLLPQHLEGVWMYCDYILDLFGEGEGAPTHLYNRQAFEEWWKDYCEEQKEFRPGTGGENDPDDWRAVRSPYEM</sequence>
<feature type="compositionally biased region" description="Basic and acidic residues" evidence="1">
    <location>
        <begin position="1"/>
        <end position="10"/>
    </location>
</feature>
<comment type="caution">
    <text evidence="2">The sequence shown here is derived from an EMBL/GenBank/DDBJ whole genome shotgun (WGS) entry which is preliminary data.</text>
</comment>
<gene>
    <name evidence="2" type="ORF">BFJ68_g16805</name>
</gene>
<dbReference type="EMBL" id="MRCY01000349">
    <property type="protein sequence ID" value="RKK89049.1"/>
    <property type="molecule type" value="Genomic_DNA"/>
</dbReference>
<evidence type="ECO:0000256" key="1">
    <source>
        <dbReference type="SAM" id="MobiDB-lite"/>
    </source>
</evidence>
<name>A0A420P967_FUSOX</name>
<dbReference type="Proteomes" id="UP000285860">
    <property type="component" value="Unassembled WGS sequence"/>
</dbReference>
<dbReference type="VEuPathDB" id="FungiDB:FOZG_17687"/>
<evidence type="ECO:0000313" key="3">
    <source>
        <dbReference type="Proteomes" id="UP000285860"/>
    </source>
</evidence>